<sequence length="325" mass="36769">MIHPINMPADFMRAPPARRRLIRERSGDHVFSENDVRRKATITYTEDGRRLRDGEPTSPRSPNALWNEFFLRSFVRKLYLDEDGKDSAEQGDGEGLNAPEETTPQCAIHFPVPQMRSEEKRARPLELKWADLKIRENANQHNTADFDLVERRNNAQLVIRRGQAFAMDLEFYWDIDVDSDSLTLVFELGSLPSESKGTRLVIPLKKHANVVDCTVDRLAIDGARVSVSVSLSARTIVGAWQVKIVSAVNKEDSTFKESESPIGTVYVLFNPWCTNDQVYMPNAADRDEYVLNDVGQIWRGTHGAPKATAWSYGQFESGVLEACLQ</sequence>
<dbReference type="Gene3D" id="2.60.40.10">
    <property type="entry name" value="Immunoglobulins"/>
    <property type="match status" value="1"/>
</dbReference>
<dbReference type="SUPFAM" id="SSF81296">
    <property type="entry name" value="E set domains"/>
    <property type="match status" value="1"/>
</dbReference>
<reference evidence="5" key="1">
    <citation type="submission" date="2022-11" db="UniProtKB">
        <authorList>
            <consortium name="WormBaseParasite"/>
        </authorList>
    </citation>
    <scope>IDENTIFICATION</scope>
</reference>
<dbReference type="Proteomes" id="UP000887566">
    <property type="component" value="Unplaced"/>
</dbReference>
<evidence type="ECO:0000259" key="3">
    <source>
        <dbReference type="Pfam" id="PF00868"/>
    </source>
</evidence>
<dbReference type="InterPro" id="IPR014756">
    <property type="entry name" value="Ig_E-set"/>
</dbReference>
<dbReference type="Gene3D" id="3.90.260.10">
    <property type="entry name" value="Transglutaminase-like"/>
    <property type="match status" value="1"/>
</dbReference>
<dbReference type="InterPro" id="IPR036985">
    <property type="entry name" value="Transglutaminase-like_sf"/>
</dbReference>
<dbReference type="AlphaFoldDB" id="A0A914UNH2"/>
<dbReference type="PANTHER" id="PTHR11590:SF40">
    <property type="entry name" value="HEMOCYTE PROTEIN-GLUTAMINE GAMMA-GLUTAMYLTRANSFERASE-LIKE PROTEIN"/>
    <property type="match status" value="1"/>
</dbReference>
<evidence type="ECO:0000313" key="4">
    <source>
        <dbReference type="Proteomes" id="UP000887566"/>
    </source>
</evidence>
<evidence type="ECO:0000313" key="5">
    <source>
        <dbReference type="WBParaSite" id="PSAMB.scaffold11372size3401.g34083.t1"/>
    </source>
</evidence>
<dbReference type="InterPro" id="IPR050779">
    <property type="entry name" value="Transglutaminase"/>
</dbReference>
<dbReference type="Pfam" id="PF00868">
    <property type="entry name" value="Transglut_N"/>
    <property type="match status" value="1"/>
</dbReference>
<organism evidence="4 5">
    <name type="scientific">Plectus sambesii</name>
    <dbReference type="NCBI Taxonomy" id="2011161"/>
    <lineage>
        <taxon>Eukaryota</taxon>
        <taxon>Metazoa</taxon>
        <taxon>Ecdysozoa</taxon>
        <taxon>Nematoda</taxon>
        <taxon>Chromadorea</taxon>
        <taxon>Plectida</taxon>
        <taxon>Plectina</taxon>
        <taxon>Plectoidea</taxon>
        <taxon>Plectidae</taxon>
        <taxon>Plectus</taxon>
    </lineage>
</organism>
<proteinExistence type="inferred from homology"/>
<comment type="similarity">
    <text evidence="1">Belongs to the transglutaminase superfamily. Transglutaminase family.</text>
</comment>
<keyword evidence="4" id="KW-1185">Reference proteome</keyword>
<protein>
    <submittedName>
        <fullName evidence="5">Transglutaminase N-terminal domain-containing protein</fullName>
    </submittedName>
</protein>
<evidence type="ECO:0000256" key="1">
    <source>
        <dbReference type="ARBA" id="ARBA00005968"/>
    </source>
</evidence>
<dbReference type="GO" id="GO:0003810">
    <property type="term" value="F:protein-glutamine gamma-glutamyltransferase activity"/>
    <property type="evidence" value="ECO:0007669"/>
    <property type="project" value="TreeGrafter"/>
</dbReference>
<dbReference type="PANTHER" id="PTHR11590">
    <property type="entry name" value="PROTEIN-GLUTAMINE GAMMA-GLUTAMYLTRANSFERASE"/>
    <property type="match status" value="1"/>
</dbReference>
<dbReference type="InterPro" id="IPR001102">
    <property type="entry name" value="Transglutaminase_N"/>
</dbReference>
<dbReference type="InterPro" id="IPR013783">
    <property type="entry name" value="Ig-like_fold"/>
</dbReference>
<dbReference type="InterPro" id="IPR038765">
    <property type="entry name" value="Papain-like_cys_pep_sf"/>
</dbReference>
<dbReference type="SUPFAM" id="SSF54001">
    <property type="entry name" value="Cysteine proteinases"/>
    <property type="match status" value="1"/>
</dbReference>
<name>A0A914UNH2_9BILA</name>
<evidence type="ECO:0000256" key="2">
    <source>
        <dbReference type="SAM" id="MobiDB-lite"/>
    </source>
</evidence>
<feature type="domain" description="Transglutaminase N-terminal" evidence="3">
    <location>
        <begin position="130"/>
        <end position="244"/>
    </location>
</feature>
<dbReference type="WBParaSite" id="PSAMB.scaffold11372size3401.g34083.t1">
    <property type="protein sequence ID" value="PSAMB.scaffold11372size3401.g34083.t1"/>
    <property type="gene ID" value="PSAMB.scaffold11372size3401.g34083"/>
</dbReference>
<accession>A0A914UNH2</accession>
<feature type="region of interest" description="Disordered" evidence="2">
    <location>
        <begin position="85"/>
        <end position="105"/>
    </location>
</feature>